<evidence type="ECO:0000259" key="19">
    <source>
        <dbReference type="PROSITE" id="PS51483"/>
    </source>
</evidence>
<dbReference type="Gene3D" id="3.30.56.10">
    <property type="match status" value="2"/>
</dbReference>
<dbReference type="InterPro" id="IPR009061">
    <property type="entry name" value="DNA-bd_dom_put_sf"/>
</dbReference>
<dbReference type="GO" id="GO:0005524">
    <property type="term" value="F:ATP binding"/>
    <property type="evidence" value="ECO:0007669"/>
    <property type="project" value="UniProtKB-UniRule"/>
</dbReference>
<dbReference type="HAMAP" id="MF_00283">
    <property type="entry name" value="Phe_tRNA_synth_beta1"/>
    <property type="match status" value="1"/>
</dbReference>
<dbReference type="SUPFAM" id="SSF56037">
    <property type="entry name" value="PheT/TilS domain"/>
    <property type="match status" value="1"/>
</dbReference>
<dbReference type="PANTHER" id="PTHR10947:SF0">
    <property type="entry name" value="PHENYLALANINE--TRNA LIGASE BETA SUBUNIT"/>
    <property type="match status" value="1"/>
</dbReference>
<dbReference type="InterPro" id="IPR041616">
    <property type="entry name" value="PheRS_beta_core"/>
</dbReference>
<dbReference type="STRING" id="1177755.A7A08_00986"/>
<dbReference type="Pfam" id="PF03147">
    <property type="entry name" value="FDX-ACB"/>
    <property type="match status" value="1"/>
</dbReference>
<evidence type="ECO:0000256" key="16">
    <source>
        <dbReference type="PROSITE-ProRule" id="PRU00209"/>
    </source>
</evidence>
<evidence type="ECO:0000256" key="1">
    <source>
        <dbReference type="ARBA" id="ARBA00004496"/>
    </source>
</evidence>
<evidence type="ECO:0000256" key="12">
    <source>
        <dbReference type="ARBA" id="ARBA00022917"/>
    </source>
</evidence>
<dbReference type="CDD" id="cd02796">
    <property type="entry name" value="tRNA_bind_bactPheRS"/>
    <property type="match status" value="1"/>
</dbReference>
<dbReference type="SUPFAM" id="SSF46955">
    <property type="entry name" value="Putative DNA-binding domain"/>
    <property type="match status" value="1"/>
</dbReference>
<dbReference type="RefSeq" id="WP_069094388.1">
    <property type="nucleotide sequence ID" value="NZ_MASI01000002.1"/>
</dbReference>
<dbReference type="GO" id="GO:0000287">
    <property type="term" value="F:magnesium ion binding"/>
    <property type="evidence" value="ECO:0007669"/>
    <property type="project" value="UniProtKB-UniRule"/>
</dbReference>
<dbReference type="PROSITE" id="PS51447">
    <property type="entry name" value="FDX_ACB"/>
    <property type="match status" value="1"/>
</dbReference>
<feature type="binding site" evidence="15">
    <location>
        <position position="461"/>
    </location>
    <ligand>
        <name>Mg(2+)</name>
        <dbReference type="ChEBI" id="CHEBI:18420"/>
        <note>shared with alpha subunit</note>
    </ligand>
</feature>
<comment type="similarity">
    <text evidence="2 15">Belongs to the phenylalanyl-tRNA synthetase beta subunit family. Type 1 subfamily.</text>
</comment>
<keyword evidence="11 16" id="KW-0694">RNA-binding</keyword>
<evidence type="ECO:0000259" key="18">
    <source>
        <dbReference type="PROSITE" id="PS51447"/>
    </source>
</evidence>
<dbReference type="FunFam" id="2.40.50.140:FF:000045">
    <property type="entry name" value="Phenylalanine--tRNA ligase beta subunit"/>
    <property type="match status" value="1"/>
</dbReference>
<dbReference type="FunFam" id="3.30.70.380:FF:000001">
    <property type="entry name" value="Phenylalanine--tRNA ligase beta subunit"/>
    <property type="match status" value="1"/>
</dbReference>
<dbReference type="SMART" id="SM00874">
    <property type="entry name" value="B5"/>
    <property type="match status" value="1"/>
</dbReference>
<dbReference type="Gene3D" id="3.30.70.380">
    <property type="entry name" value="Ferrodoxin-fold anticodon-binding domain"/>
    <property type="match status" value="1"/>
</dbReference>
<dbReference type="InterPro" id="IPR033714">
    <property type="entry name" value="tRNA_bind_bactPheRS"/>
</dbReference>
<dbReference type="SUPFAM" id="SSF50249">
    <property type="entry name" value="Nucleic acid-binding proteins"/>
    <property type="match status" value="1"/>
</dbReference>
<keyword evidence="8 15" id="KW-0547">Nucleotide-binding</keyword>
<evidence type="ECO:0000256" key="14">
    <source>
        <dbReference type="ARBA" id="ARBA00049255"/>
    </source>
</evidence>
<dbReference type="InterPro" id="IPR005146">
    <property type="entry name" value="B3/B4_tRNA-bd"/>
</dbReference>
<keyword evidence="12 15" id="KW-0648">Protein biosynthesis</keyword>
<dbReference type="InterPro" id="IPR045864">
    <property type="entry name" value="aa-tRNA-synth_II/BPL/LPL"/>
</dbReference>
<dbReference type="SUPFAM" id="SSF54991">
    <property type="entry name" value="Anticodon-binding domain of PheRS"/>
    <property type="match status" value="1"/>
</dbReference>
<dbReference type="Gene3D" id="3.30.930.10">
    <property type="entry name" value="Bira Bifunctional Protein, Domain 2"/>
    <property type="match status" value="1"/>
</dbReference>
<evidence type="ECO:0000256" key="2">
    <source>
        <dbReference type="ARBA" id="ARBA00008653"/>
    </source>
</evidence>
<keyword evidence="9 15" id="KW-0067">ATP-binding</keyword>
<feature type="domain" description="TRNA-binding" evidence="17">
    <location>
        <begin position="39"/>
        <end position="148"/>
    </location>
</feature>
<dbReference type="InterPro" id="IPR036690">
    <property type="entry name" value="Fdx_antiC-bd_sf"/>
</dbReference>
<evidence type="ECO:0000313" key="21">
    <source>
        <dbReference type="Proteomes" id="UP000095087"/>
    </source>
</evidence>
<dbReference type="Pfam" id="PF03484">
    <property type="entry name" value="B5"/>
    <property type="match status" value="1"/>
</dbReference>
<evidence type="ECO:0000256" key="13">
    <source>
        <dbReference type="ARBA" id="ARBA00023146"/>
    </source>
</evidence>
<dbReference type="GO" id="GO:0009328">
    <property type="term" value="C:phenylalanine-tRNA ligase complex"/>
    <property type="evidence" value="ECO:0007669"/>
    <property type="project" value="TreeGrafter"/>
</dbReference>
<evidence type="ECO:0000256" key="5">
    <source>
        <dbReference type="ARBA" id="ARBA00022555"/>
    </source>
</evidence>
<evidence type="ECO:0000256" key="9">
    <source>
        <dbReference type="ARBA" id="ARBA00022840"/>
    </source>
</evidence>
<dbReference type="SMART" id="SM00896">
    <property type="entry name" value="FDX-ACB"/>
    <property type="match status" value="1"/>
</dbReference>
<dbReference type="InterPro" id="IPR045060">
    <property type="entry name" value="Phe-tRNA-ligase_IIc_bsu"/>
</dbReference>
<gene>
    <name evidence="15" type="primary">pheT</name>
    <name evidence="20" type="ORF">A7A08_00986</name>
</gene>
<dbReference type="SMART" id="SM00873">
    <property type="entry name" value="B3_4"/>
    <property type="match status" value="1"/>
</dbReference>
<accession>A0A1E2S098</accession>
<comment type="subcellular location">
    <subcellularLocation>
        <location evidence="1 15">Cytoplasm</location>
    </subcellularLocation>
</comment>
<keyword evidence="6 15" id="KW-0436">Ligase</keyword>
<comment type="caution">
    <text evidence="20">The sequence shown here is derived from an EMBL/GenBank/DDBJ whole genome shotgun (WGS) entry which is preliminary data.</text>
</comment>
<sequence>MKFTIAWLKEHLDTDASLEEIAETLTVIGLEVEEIVDPAEAFKAYTVAEVVAAEKHPDADKLQVCTVNTGTETLQVVCGAPNARAGMKGVFAPVGTYVPGIDVTLTKAKIRGVESFGMLCSERELELSDEHHGIIELPEDAEVGSPAADALGLTDAMIDIAITPNRPDCLAVSGIARDLAAAGLGTFKDKPVEPVKGDFKNPQPIALKFDADSADACPVFAGRVVKGVKNGPSPDWLQARLKAIGLRPINALVDITNYISFDRARPLHVYDADKLTGTISARLGKVSEKFEALDGKTYEVDPEATVIADDEKVLGFGGIMGGEETGCTDETTNVFIESAYFDPIRTAKTGRRFNIVSDARYRFERGVDPQFVVPGLELATQMILDLCGGEASEIEVAGEAPEGRPAFGFDPARVKRLSGLDISNKEIEVTLEKLGFELAGSAPDLQVTPPSWRPDIHGPADLVEEIVRLVGVDKVAPTPMPRASGVAKPVLTDKQIRQRLARRVLASRGLVEAVTWSFIPEAHARLFGGGAPALKLDNPISTEMSDMRPSLLPGLVTAAQRNKDRGFSDGGLFELGQAYSGAKPEDQYLAASGVRFGNVSLEGLGRDWQGNAPKADVFAAKADLAAMLQSFGLDPSSMMVVAEAPDWFHPGRSGSFKLGPKVTLGVFGALHPETLRALGAEGPMAGFELYLDALPKQKKKGSGRSALGASDLQAVRRDFAFLVDISVPAGDLIKAARSADKALIAQVGLFDVFTGKGVPEGKKSLAIEVTLQPMEKTLTDKEIDAVAEKIVASVVKATGGELRG</sequence>
<keyword evidence="4 15" id="KW-0963">Cytoplasm</keyword>
<feature type="domain" description="B5" evidence="19">
    <location>
        <begin position="402"/>
        <end position="477"/>
    </location>
</feature>
<dbReference type="GO" id="GO:0000049">
    <property type="term" value="F:tRNA binding"/>
    <property type="evidence" value="ECO:0007669"/>
    <property type="project" value="UniProtKB-UniRule"/>
</dbReference>
<evidence type="ECO:0000256" key="4">
    <source>
        <dbReference type="ARBA" id="ARBA00022490"/>
    </source>
</evidence>
<evidence type="ECO:0000313" key="20">
    <source>
        <dbReference type="EMBL" id="ODA67820.1"/>
    </source>
</evidence>
<dbReference type="Pfam" id="PF17759">
    <property type="entry name" value="tRNA_synthFbeta"/>
    <property type="match status" value="1"/>
</dbReference>
<feature type="domain" description="FDX-ACB" evidence="18">
    <location>
        <begin position="710"/>
        <end position="803"/>
    </location>
</feature>
<evidence type="ECO:0000259" key="17">
    <source>
        <dbReference type="PROSITE" id="PS50886"/>
    </source>
</evidence>
<dbReference type="EMBL" id="MASI01000002">
    <property type="protein sequence ID" value="ODA67820.1"/>
    <property type="molecule type" value="Genomic_DNA"/>
</dbReference>
<keyword evidence="7 15" id="KW-0479">Metal-binding</keyword>
<dbReference type="InterPro" id="IPR004532">
    <property type="entry name" value="Phe-tRNA-ligase_IIc_bsu_bact"/>
</dbReference>
<evidence type="ECO:0000256" key="10">
    <source>
        <dbReference type="ARBA" id="ARBA00022842"/>
    </source>
</evidence>
<keyword evidence="13 15" id="KW-0030">Aminoacyl-tRNA synthetase</keyword>
<comment type="cofactor">
    <cofactor evidence="15">
        <name>Mg(2+)</name>
        <dbReference type="ChEBI" id="CHEBI:18420"/>
    </cofactor>
    <text evidence="15">Binds 2 magnesium ions per tetramer.</text>
</comment>
<evidence type="ECO:0000256" key="11">
    <source>
        <dbReference type="ARBA" id="ARBA00022884"/>
    </source>
</evidence>
<dbReference type="NCBIfam" id="NF045760">
    <property type="entry name" value="YtpR"/>
    <property type="match status" value="1"/>
</dbReference>
<dbReference type="Proteomes" id="UP000095087">
    <property type="component" value="Unassembled WGS sequence"/>
</dbReference>
<comment type="catalytic activity">
    <reaction evidence="14 15">
        <text>tRNA(Phe) + L-phenylalanine + ATP = L-phenylalanyl-tRNA(Phe) + AMP + diphosphate + H(+)</text>
        <dbReference type="Rhea" id="RHEA:19413"/>
        <dbReference type="Rhea" id="RHEA-COMP:9668"/>
        <dbReference type="Rhea" id="RHEA-COMP:9699"/>
        <dbReference type="ChEBI" id="CHEBI:15378"/>
        <dbReference type="ChEBI" id="CHEBI:30616"/>
        <dbReference type="ChEBI" id="CHEBI:33019"/>
        <dbReference type="ChEBI" id="CHEBI:58095"/>
        <dbReference type="ChEBI" id="CHEBI:78442"/>
        <dbReference type="ChEBI" id="CHEBI:78531"/>
        <dbReference type="ChEBI" id="CHEBI:456215"/>
        <dbReference type="EC" id="6.1.1.20"/>
    </reaction>
</comment>
<feature type="binding site" evidence="15">
    <location>
        <position position="464"/>
    </location>
    <ligand>
        <name>Mg(2+)</name>
        <dbReference type="ChEBI" id="CHEBI:18420"/>
        <note>shared with alpha subunit</note>
    </ligand>
</feature>
<organism evidence="20 21">
    <name type="scientific">Methyloligella halotolerans</name>
    <dbReference type="NCBI Taxonomy" id="1177755"/>
    <lineage>
        <taxon>Bacteria</taxon>
        <taxon>Pseudomonadati</taxon>
        <taxon>Pseudomonadota</taxon>
        <taxon>Alphaproteobacteria</taxon>
        <taxon>Hyphomicrobiales</taxon>
        <taxon>Hyphomicrobiaceae</taxon>
        <taxon>Methyloligella</taxon>
    </lineage>
</organism>
<evidence type="ECO:0000256" key="8">
    <source>
        <dbReference type="ARBA" id="ARBA00022741"/>
    </source>
</evidence>
<protein>
    <recommendedName>
        <fullName evidence="15">Phenylalanine--tRNA ligase beta subunit</fullName>
        <ecNumber evidence="15">6.1.1.20</ecNumber>
    </recommendedName>
    <alternativeName>
        <fullName evidence="15">Phenylalanyl-tRNA synthetase beta subunit</fullName>
        <shortName evidence="15">PheRS</shortName>
    </alternativeName>
</protein>
<dbReference type="AlphaFoldDB" id="A0A1E2S098"/>
<dbReference type="PROSITE" id="PS51483">
    <property type="entry name" value="B5"/>
    <property type="match status" value="1"/>
</dbReference>
<dbReference type="Gene3D" id="2.40.50.140">
    <property type="entry name" value="Nucleic acid-binding proteins"/>
    <property type="match status" value="1"/>
</dbReference>
<proteinExistence type="inferred from homology"/>
<dbReference type="InterPro" id="IPR020825">
    <property type="entry name" value="Phe-tRNA_synthase-like_B3/B4"/>
</dbReference>
<evidence type="ECO:0000256" key="6">
    <source>
        <dbReference type="ARBA" id="ARBA00022598"/>
    </source>
</evidence>
<evidence type="ECO:0000256" key="3">
    <source>
        <dbReference type="ARBA" id="ARBA00011209"/>
    </source>
</evidence>
<dbReference type="PATRIC" id="fig|1177755.3.peg.990"/>
<dbReference type="NCBIfam" id="TIGR00472">
    <property type="entry name" value="pheT_bact"/>
    <property type="match status" value="1"/>
</dbReference>
<keyword evidence="5 16" id="KW-0820">tRNA-binding</keyword>
<dbReference type="InterPro" id="IPR005147">
    <property type="entry name" value="tRNA_synthase_B5-dom"/>
</dbReference>
<feature type="binding site" evidence="15">
    <location>
        <position position="455"/>
    </location>
    <ligand>
        <name>Mg(2+)</name>
        <dbReference type="ChEBI" id="CHEBI:18420"/>
        <note>shared with alpha subunit</note>
    </ligand>
</feature>
<evidence type="ECO:0000256" key="7">
    <source>
        <dbReference type="ARBA" id="ARBA00022723"/>
    </source>
</evidence>
<dbReference type="EC" id="6.1.1.20" evidence="15"/>
<dbReference type="PROSITE" id="PS50886">
    <property type="entry name" value="TRBD"/>
    <property type="match status" value="1"/>
</dbReference>
<dbReference type="Gene3D" id="3.50.40.10">
    <property type="entry name" value="Phenylalanyl-trna Synthetase, Chain B, domain 3"/>
    <property type="match status" value="1"/>
</dbReference>
<keyword evidence="21" id="KW-1185">Reference proteome</keyword>
<dbReference type="GO" id="GO:0006432">
    <property type="term" value="P:phenylalanyl-tRNA aminoacylation"/>
    <property type="evidence" value="ECO:0007669"/>
    <property type="project" value="UniProtKB-UniRule"/>
</dbReference>
<name>A0A1E2S098_9HYPH</name>
<comment type="subunit">
    <text evidence="3 15">Tetramer of two alpha and two beta subunits.</text>
</comment>
<dbReference type="SUPFAM" id="SSF55681">
    <property type="entry name" value="Class II aaRS and biotin synthetases"/>
    <property type="match status" value="1"/>
</dbReference>
<reference evidence="20 21" key="1">
    <citation type="submission" date="2016-07" db="EMBL/GenBank/DDBJ databases">
        <title>Draft genome sequence of Methyloligella halotolerans C2T (VKM B-2706T=CCUG 61687T=DSM 25045T), a halotolerant polyhydroxybutyrate accumulating methylotroph.</title>
        <authorList>
            <person name="Vasilenko O.V."/>
            <person name="Doronina N.V."/>
            <person name="Poroshina M.N."/>
            <person name="Tarlachkov S.V."/>
            <person name="Trotsenko Y.A."/>
        </authorList>
    </citation>
    <scope>NUCLEOTIDE SEQUENCE [LARGE SCALE GENOMIC DNA]</scope>
    <source>
        <strain evidence="20 21">VKM B-2706</strain>
    </source>
</reference>
<dbReference type="PANTHER" id="PTHR10947">
    <property type="entry name" value="PHENYLALANYL-TRNA SYNTHETASE BETA CHAIN AND LEUCINE-RICH REPEAT-CONTAINING PROTEIN 47"/>
    <property type="match status" value="1"/>
</dbReference>
<dbReference type="InterPro" id="IPR002547">
    <property type="entry name" value="tRNA-bd_dom"/>
</dbReference>
<feature type="binding site" evidence="15">
    <location>
        <position position="465"/>
    </location>
    <ligand>
        <name>Mg(2+)</name>
        <dbReference type="ChEBI" id="CHEBI:18420"/>
        <note>shared with alpha subunit</note>
    </ligand>
</feature>
<dbReference type="GO" id="GO:0004826">
    <property type="term" value="F:phenylalanine-tRNA ligase activity"/>
    <property type="evidence" value="ECO:0007669"/>
    <property type="project" value="UniProtKB-UniRule"/>
</dbReference>
<dbReference type="InterPro" id="IPR005121">
    <property type="entry name" value="Fdx_antiC-bd"/>
</dbReference>
<dbReference type="CDD" id="cd00769">
    <property type="entry name" value="PheRS_beta_core"/>
    <property type="match status" value="1"/>
</dbReference>
<dbReference type="InterPro" id="IPR012340">
    <property type="entry name" value="NA-bd_OB-fold"/>
</dbReference>
<keyword evidence="10 15" id="KW-0460">Magnesium</keyword>
<dbReference type="OrthoDB" id="9805455at2"/>
<dbReference type="Pfam" id="PF03483">
    <property type="entry name" value="B3_4"/>
    <property type="match status" value="1"/>
</dbReference>
<dbReference type="Pfam" id="PF01588">
    <property type="entry name" value="tRNA_bind"/>
    <property type="match status" value="1"/>
</dbReference>
<evidence type="ECO:0000256" key="15">
    <source>
        <dbReference type="HAMAP-Rule" id="MF_00283"/>
    </source>
</evidence>